<keyword evidence="2" id="KW-0547">Nucleotide-binding</keyword>
<dbReference type="CDD" id="cd18799">
    <property type="entry name" value="SF2_C_EcoAI-like"/>
    <property type="match status" value="1"/>
</dbReference>
<dbReference type="NCBIfam" id="NF046051">
    <property type="entry name" value="restrict_EcoAI"/>
    <property type="match status" value="1"/>
</dbReference>
<dbReference type="GO" id="GO:0004386">
    <property type="term" value="F:helicase activity"/>
    <property type="evidence" value="ECO:0007669"/>
    <property type="project" value="UniProtKB-KW"/>
</dbReference>
<dbReference type="InterPro" id="IPR014001">
    <property type="entry name" value="Helicase_ATP-bd"/>
</dbReference>
<name>A0A5C8ZKT9_9GAMM</name>
<dbReference type="Gene3D" id="3.40.50.300">
    <property type="entry name" value="P-loop containing nucleotide triphosphate hydrolases"/>
    <property type="match status" value="2"/>
</dbReference>
<organism evidence="2 3">
    <name type="scientific">Parahaliea maris</name>
    <dbReference type="NCBI Taxonomy" id="2716870"/>
    <lineage>
        <taxon>Bacteria</taxon>
        <taxon>Pseudomonadati</taxon>
        <taxon>Pseudomonadota</taxon>
        <taxon>Gammaproteobacteria</taxon>
        <taxon>Cellvibrionales</taxon>
        <taxon>Halieaceae</taxon>
        <taxon>Parahaliea</taxon>
    </lineage>
</organism>
<keyword evidence="2" id="KW-0378">Hydrolase</keyword>
<dbReference type="Pfam" id="PF08463">
    <property type="entry name" value="EcoEI_R_C"/>
    <property type="match status" value="1"/>
</dbReference>
<dbReference type="PANTHER" id="PTHR47396">
    <property type="entry name" value="TYPE I RESTRICTION ENZYME ECOKI R PROTEIN"/>
    <property type="match status" value="1"/>
</dbReference>
<dbReference type="Pfam" id="PF00271">
    <property type="entry name" value="Helicase_C"/>
    <property type="match status" value="1"/>
</dbReference>
<comment type="caution">
    <text evidence="2">The sequence shown here is derived from an EMBL/GenBank/DDBJ whole genome shotgun (WGS) entry which is preliminary data.</text>
</comment>
<keyword evidence="2" id="KW-0067">ATP-binding</keyword>
<dbReference type="Pfam" id="PF04851">
    <property type="entry name" value="ResIII"/>
    <property type="match status" value="1"/>
</dbReference>
<dbReference type="Gene3D" id="3.90.1570.30">
    <property type="match status" value="1"/>
</dbReference>
<dbReference type="GO" id="GO:0003677">
    <property type="term" value="F:DNA binding"/>
    <property type="evidence" value="ECO:0007669"/>
    <property type="project" value="InterPro"/>
</dbReference>
<keyword evidence="3" id="KW-1185">Reference proteome</keyword>
<dbReference type="Pfam" id="PF13588">
    <property type="entry name" value="HSDR_N_2"/>
    <property type="match status" value="1"/>
</dbReference>
<dbReference type="RefSeq" id="WP_148070371.1">
    <property type="nucleotide sequence ID" value="NZ_VRZA01000012.1"/>
</dbReference>
<evidence type="ECO:0000313" key="2">
    <source>
        <dbReference type="EMBL" id="TXS89073.1"/>
    </source>
</evidence>
<dbReference type="InterPro" id="IPR029464">
    <property type="entry name" value="HSDR_N"/>
</dbReference>
<reference evidence="2 3" key="1">
    <citation type="submission" date="2019-08" db="EMBL/GenBank/DDBJ databases">
        <title>Parahaliea maris sp. nov., isolated from the surface seawater.</title>
        <authorList>
            <person name="Liu Y."/>
        </authorList>
    </citation>
    <scope>NUCLEOTIDE SEQUENCE [LARGE SCALE GENOMIC DNA]</scope>
    <source>
        <strain evidence="2 3">HSLHS9</strain>
    </source>
</reference>
<dbReference type="InterPro" id="IPR050742">
    <property type="entry name" value="Helicase_Restrict-Modif_Enz"/>
</dbReference>
<keyword evidence="2" id="KW-0347">Helicase</keyword>
<evidence type="ECO:0000259" key="1">
    <source>
        <dbReference type="PROSITE" id="PS51192"/>
    </source>
</evidence>
<dbReference type="InterPro" id="IPR006935">
    <property type="entry name" value="Helicase/UvrB_N"/>
</dbReference>
<dbReference type="GO" id="GO:0005829">
    <property type="term" value="C:cytosol"/>
    <property type="evidence" value="ECO:0007669"/>
    <property type="project" value="TreeGrafter"/>
</dbReference>
<dbReference type="PANTHER" id="PTHR47396:SF1">
    <property type="entry name" value="ATP-DEPENDENT HELICASE IRC3-RELATED"/>
    <property type="match status" value="1"/>
</dbReference>
<dbReference type="EMBL" id="VRZA01000012">
    <property type="protein sequence ID" value="TXS89073.1"/>
    <property type="molecule type" value="Genomic_DNA"/>
</dbReference>
<dbReference type="InterPro" id="IPR013670">
    <property type="entry name" value="EcoEI_R_C_dom"/>
</dbReference>
<proteinExistence type="predicted"/>
<dbReference type="AlphaFoldDB" id="A0A5C8ZKT9"/>
<dbReference type="CDD" id="cd18032">
    <property type="entry name" value="DEXHc_RE_I_III_res"/>
    <property type="match status" value="1"/>
</dbReference>
<dbReference type="SMART" id="SM00487">
    <property type="entry name" value="DEXDc"/>
    <property type="match status" value="1"/>
</dbReference>
<dbReference type="PROSITE" id="PS51192">
    <property type="entry name" value="HELICASE_ATP_BIND_1"/>
    <property type="match status" value="1"/>
</dbReference>
<protein>
    <submittedName>
        <fullName evidence="2">DEAD/DEAH box helicase</fullName>
    </submittedName>
</protein>
<dbReference type="GO" id="GO:0005524">
    <property type="term" value="F:ATP binding"/>
    <property type="evidence" value="ECO:0007669"/>
    <property type="project" value="InterPro"/>
</dbReference>
<sequence>MTQGSRNEADTRAELIDPKLIGAGWGKVENSYIRREVSITQGRIIGGGKRASALSSDYVLEYQGRKLAAIEAKKESLSYTEGVRQAKDYAQRLQCRFGYATNGHDIYQVDMLTGEEKLVEQFLSPDQLWQLTFDLTQKSGGERPEPDFAAVWRERFAQIPFECKGDWQPRYYQENAINNALEAIAQGKQRILLTLATGTGKTCIAFQTAWKLFHSRWSLSAQKEPSAAKKRPRTLFLADRNVLANQAFNDFGPFGEDAIVRLEPGEIKKKGAVPKNASVFFTIFQTFMSGTDEAGNPSPYFGDYPEDFFDFIVIDECHRGGANDESAWRDILNYFSPAVQLGLTATPKRTVNADTYSYFGEPVYSYALKDGINDGFLTPFKVLPIVGTMDEYIYTPGDGVVVKGEPEQGRVYKEGDFNRIITIPEREKMRVRYWMDLFNPKEKTLVFCATQEHAGTVRDFINQYAVEKGWTANPSYCVRVTANDGVGGENDLKTFQDNEKTIPTILTTSRKLSTGVDARNVRNIVLMRPCNNMIEFKQIIGRGTRMYDGKDYFTIYDFVKAHYNFADPEWDGEPLEPQVCEKCGNTPCSCEKGGGAEPGICGLCGHNPCTCERPEPEPCTECGQRPCVCEKKVVITLSDGRARQIKHISSAMYWSPEGKPITAKEFVERMFDDLPHFFADEEQLRQIWSDPTTRERLLEDLAEAGYDNEKLDSMKDLIDAKESDVYDVLAFVAYAAKTCTRKERVERAHPSLAVGYPDYKQREFIDFILERYLEDGVQELAAGKLISLIELKYNTISDAATELGPPSAIRETFVGFQRYLYEPL</sequence>
<dbReference type="GO" id="GO:0006304">
    <property type="term" value="P:DNA modification"/>
    <property type="evidence" value="ECO:0007669"/>
    <property type="project" value="InterPro"/>
</dbReference>
<dbReference type="GO" id="GO:0016787">
    <property type="term" value="F:hydrolase activity"/>
    <property type="evidence" value="ECO:0007669"/>
    <property type="project" value="InterPro"/>
</dbReference>
<feature type="domain" description="Helicase ATP-binding" evidence="1">
    <location>
        <begin position="182"/>
        <end position="365"/>
    </location>
</feature>
<evidence type="ECO:0000313" key="3">
    <source>
        <dbReference type="Proteomes" id="UP000321039"/>
    </source>
</evidence>
<gene>
    <name evidence="2" type="ORF">FV139_20555</name>
</gene>
<dbReference type="Proteomes" id="UP000321039">
    <property type="component" value="Unassembled WGS sequence"/>
</dbReference>
<accession>A0A5C8ZKT9</accession>
<dbReference type="InterPro" id="IPR001650">
    <property type="entry name" value="Helicase_C-like"/>
</dbReference>
<dbReference type="InterPro" id="IPR027417">
    <property type="entry name" value="P-loop_NTPase"/>
</dbReference>
<dbReference type="SUPFAM" id="SSF52540">
    <property type="entry name" value="P-loop containing nucleoside triphosphate hydrolases"/>
    <property type="match status" value="2"/>
</dbReference>